<dbReference type="PANTHER" id="PTHR43390:SF1">
    <property type="entry name" value="CHLOROPLAST PROCESSING PEPTIDASE"/>
    <property type="match status" value="1"/>
</dbReference>
<evidence type="ECO:0000259" key="9">
    <source>
        <dbReference type="Pfam" id="PF10502"/>
    </source>
</evidence>
<dbReference type="PANTHER" id="PTHR43390">
    <property type="entry name" value="SIGNAL PEPTIDASE I"/>
    <property type="match status" value="1"/>
</dbReference>
<name>A0A1X9MAY3_9BACI</name>
<evidence type="ECO:0000256" key="5">
    <source>
        <dbReference type="ARBA" id="ARBA00022670"/>
    </source>
</evidence>
<evidence type="ECO:0000256" key="4">
    <source>
        <dbReference type="ARBA" id="ARBA00013208"/>
    </source>
</evidence>
<dbReference type="SUPFAM" id="SSF51306">
    <property type="entry name" value="LexA/Signal peptidase"/>
    <property type="match status" value="1"/>
</dbReference>
<evidence type="ECO:0000256" key="7">
    <source>
        <dbReference type="PIRSR" id="PIRSR600223-1"/>
    </source>
</evidence>
<feature type="transmembrane region" description="Helical" evidence="8">
    <location>
        <begin position="12"/>
        <end position="34"/>
    </location>
</feature>
<comment type="subcellular location">
    <subcellularLocation>
        <location evidence="2">Cell membrane</location>
        <topology evidence="2">Single-pass type II membrane protein</topology>
    </subcellularLocation>
    <subcellularLocation>
        <location evidence="8">Membrane</location>
        <topology evidence="8">Single-pass type II membrane protein</topology>
    </subcellularLocation>
</comment>
<dbReference type="InterPro" id="IPR000223">
    <property type="entry name" value="Pept_S26A_signal_pept_1"/>
</dbReference>
<keyword evidence="11" id="KW-1185">Reference proteome</keyword>
<dbReference type="InterPro" id="IPR036286">
    <property type="entry name" value="LexA/Signal_pep-like_sf"/>
</dbReference>
<feature type="active site" evidence="7">
    <location>
        <position position="39"/>
    </location>
</feature>
<dbReference type="InterPro" id="IPR019758">
    <property type="entry name" value="Pept_S26A_signal_pept_1_CS"/>
</dbReference>
<keyword evidence="8" id="KW-0812">Transmembrane</keyword>
<comment type="catalytic activity">
    <reaction evidence="1 8">
        <text>Cleavage of hydrophobic, N-terminal signal or leader sequences from secreted and periplasmic proteins.</text>
        <dbReference type="EC" id="3.4.21.89"/>
    </reaction>
</comment>
<dbReference type="STRING" id="199441.BkAM31D_12515"/>
<dbReference type="PROSITE" id="PS00501">
    <property type="entry name" value="SPASE_I_1"/>
    <property type="match status" value="1"/>
</dbReference>
<evidence type="ECO:0000256" key="3">
    <source>
        <dbReference type="ARBA" id="ARBA00009370"/>
    </source>
</evidence>
<protein>
    <recommendedName>
        <fullName evidence="4 8">Signal peptidase I</fullName>
        <ecNumber evidence="4 8">3.4.21.89</ecNumber>
    </recommendedName>
</protein>
<dbReference type="Pfam" id="PF10502">
    <property type="entry name" value="Peptidase_S26"/>
    <property type="match status" value="1"/>
</dbReference>
<sequence>MRSRTISYLKWGNILVLALVFAISINIFLVQPYIVSGSSMEPTLAGEDFLETDKVGDRILVFKSAYILGNVPEYGEMVIIDSRVDHTRTIKDQLLDSPILSFFSNSRNKGNIWIKRVIGEAGDTIEFKDGSIYRNGDILMEDYIKEEMLVENEKFVIPKEHVFVMGDNRNNSSDSREIGPVPIENVVGKVILRFYPFERIGIL</sequence>
<feature type="active site" evidence="7">
    <location>
        <position position="115"/>
    </location>
</feature>
<dbReference type="NCBIfam" id="TIGR02227">
    <property type="entry name" value="sigpep_I_bact"/>
    <property type="match status" value="1"/>
</dbReference>
<gene>
    <name evidence="10" type="primary">sipT</name>
    <name evidence="10" type="ORF">BkAM31D_12515</name>
</gene>
<accession>A0A1X9MAY3</accession>
<evidence type="ECO:0000256" key="1">
    <source>
        <dbReference type="ARBA" id="ARBA00000677"/>
    </source>
</evidence>
<dbReference type="InterPro" id="IPR019756">
    <property type="entry name" value="Pept_S26A_signal_pept_1_Ser-AS"/>
</dbReference>
<organism evidence="10 11">
    <name type="scientific">Halalkalibacter krulwichiae</name>
    <dbReference type="NCBI Taxonomy" id="199441"/>
    <lineage>
        <taxon>Bacteria</taxon>
        <taxon>Bacillati</taxon>
        <taxon>Bacillota</taxon>
        <taxon>Bacilli</taxon>
        <taxon>Bacillales</taxon>
        <taxon>Bacillaceae</taxon>
        <taxon>Halalkalibacter</taxon>
    </lineage>
</organism>
<dbReference type="InterPro" id="IPR019533">
    <property type="entry name" value="Peptidase_S26"/>
</dbReference>
<evidence type="ECO:0000256" key="6">
    <source>
        <dbReference type="ARBA" id="ARBA00022801"/>
    </source>
</evidence>
<dbReference type="Gene3D" id="2.10.109.10">
    <property type="entry name" value="Umud Fragment, subunit A"/>
    <property type="match status" value="1"/>
</dbReference>
<dbReference type="PROSITE" id="PS00761">
    <property type="entry name" value="SPASE_I_3"/>
    <property type="match status" value="1"/>
</dbReference>
<keyword evidence="5 8" id="KW-0645">Protease</keyword>
<dbReference type="EC" id="3.4.21.89" evidence="4 8"/>
<evidence type="ECO:0000256" key="2">
    <source>
        <dbReference type="ARBA" id="ARBA00004401"/>
    </source>
</evidence>
<evidence type="ECO:0000313" key="11">
    <source>
        <dbReference type="Proteomes" id="UP000193006"/>
    </source>
</evidence>
<comment type="similarity">
    <text evidence="3 8">Belongs to the peptidase S26 family.</text>
</comment>
<dbReference type="GO" id="GO:0004252">
    <property type="term" value="F:serine-type endopeptidase activity"/>
    <property type="evidence" value="ECO:0007669"/>
    <property type="project" value="InterPro"/>
</dbReference>
<proteinExistence type="inferred from homology"/>
<dbReference type="KEGG" id="bkw:BkAM31D_12515"/>
<dbReference type="Proteomes" id="UP000193006">
    <property type="component" value="Chromosome"/>
</dbReference>
<dbReference type="GO" id="GO:0009003">
    <property type="term" value="F:signal peptidase activity"/>
    <property type="evidence" value="ECO:0007669"/>
    <property type="project" value="UniProtKB-EC"/>
</dbReference>
<evidence type="ECO:0000256" key="8">
    <source>
        <dbReference type="RuleBase" id="RU362042"/>
    </source>
</evidence>
<dbReference type="RefSeq" id="WP_066149210.1">
    <property type="nucleotide sequence ID" value="NZ_CP020814.1"/>
</dbReference>
<keyword evidence="8" id="KW-0472">Membrane</keyword>
<evidence type="ECO:0000313" key="10">
    <source>
        <dbReference type="EMBL" id="ARK30586.1"/>
    </source>
</evidence>
<reference evidence="10 11" key="1">
    <citation type="submission" date="2017-04" db="EMBL/GenBank/DDBJ databases">
        <title>Bacillus krulwichiae AM31D Genome sequencing and assembly.</title>
        <authorList>
            <person name="Krulwich T.A."/>
            <person name="Anastor L."/>
            <person name="Ehrlich R."/>
            <person name="Ehrlich G.D."/>
            <person name="Janto B."/>
        </authorList>
    </citation>
    <scope>NUCLEOTIDE SEQUENCE [LARGE SCALE GENOMIC DNA]</scope>
    <source>
        <strain evidence="10 11">AM31D</strain>
    </source>
</reference>
<dbReference type="GO" id="GO:0006465">
    <property type="term" value="P:signal peptide processing"/>
    <property type="evidence" value="ECO:0007669"/>
    <property type="project" value="InterPro"/>
</dbReference>
<dbReference type="GO" id="GO:0005886">
    <property type="term" value="C:plasma membrane"/>
    <property type="evidence" value="ECO:0007669"/>
    <property type="project" value="UniProtKB-SubCell"/>
</dbReference>
<dbReference type="PRINTS" id="PR00727">
    <property type="entry name" value="LEADERPTASE"/>
</dbReference>
<feature type="domain" description="Peptidase S26" evidence="9">
    <location>
        <begin position="10"/>
        <end position="195"/>
    </location>
</feature>
<dbReference type="AlphaFoldDB" id="A0A1X9MAY3"/>
<dbReference type="EMBL" id="CP020814">
    <property type="protein sequence ID" value="ARK30586.1"/>
    <property type="molecule type" value="Genomic_DNA"/>
</dbReference>
<keyword evidence="6 8" id="KW-0378">Hydrolase</keyword>
<dbReference type="CDD" id="cd06530">
    <property type="entry name" value="S26_SPase_I"/>
    <property type="match status" value="1"/>
</dbReference>
<keyword evidence="8" id="KW-1133">Transmembrane helix</keyword>